<organism evidence="1 2">
    <name type="scientific">Thiothrix unzii</name>
    <dbReference type="NCBI Taxonomy" id="111769"/>
    <lineage>
        <taxon>Bacteria</taxon>
        <taxon>Pseudomonadati</taxon>
        <taxon>Pseudomonadota</taxon>
        <taxon>Gammaproteobacteria</taxon>
        <taxon>Thiotrichales</taxon>
        <taxon>Thiotrichaceae</taxon>
        <taxon>Thiothrix</taxon>
    </lineage>
</organism>
<evidence type="ECO:0000313" key="1">
    <source>
        <dbReference type="EMBL" id="QTR55188.1"/>
    </source>
</evidence>
<dbReference type="RefSeq" id="WP_210220652.1">
    <property type="nucleotide sequence ID" value="NZ_CP072793.1"/>
</dbReference>
<protein>
    <submittedName>
        <fullName evidence="1">Uncharacterized protein</fullName>
    </submittedName>
</protein>
<evidence type="ECO:0000313" key="2">
    <source>
        <dbReference type="Proteomes" id="UP000672009"/>
    </source>
</evidence>
<name>A0A975IIY4_9GAMM</name>
<keyword evidence="2" id="KW-1185">Reference proteome</keyword>
<dbReference type="KEGG" id="tun:J9260_08945"/>
<dbReference type="EMBL" id="CP072793">
    <property type="protein sequence ID" value="QTR55188.1"/>
    <property type="molecule type" value="Genomic_DNA"/>
</dbReference>
<accession>A0A975IIY4</accession>
<dbReference type="Proteomes" id="UP000672009">
    <property type="component" value="Chromosome"/>
</dbReference>
<proteinExistence type="predicted"/>
<gene>
    <name evidence="1" type="ORF">J9260_08945</name>
</gene>
<sequence>MNTPSQDTQKMLNVMRKAVEKALERKKRLGQYAVVWQNGKPVLIGKETENSANK</sequence>
<reference evidence="1" key="1">
    <citation type="submission" date="2021-04" db="EMBL/GenBank/DDBJ databases">
        <title>Genomics, taxonomy and metabolism of representatives of sulfur bacteria of the genus Thiothrix: Thiothrix fructosivorans QT, Thiothrix unzii A1T and three new species, Thiothrix subterranea sp. nov., Thiothrix litoralis sp. nov. and 'Candidatus Thiothrix anitrata' sp. nov.</title>
        <authorList>
            <person name="Ravin N.V."/>
            <person name="Smolyakov D."/>
            <person name="Rudenko T.S."/>
            <person name="Mardanov A.V."/>
            <person name="Beletsky A.V."/>
            <person name="Markov N.D."/>
            <person name="Fomenkov A.I."/>
            <person name="Roberts R.J."/>
            <person name="Karnachuk O.V."/>
            <person name="Novikov A."/>
            <person name="Grabovich M.Y."/>
        </authorList>
    </citation>
    <scope>NUCLEOTIDE SEQUENCE</scope>
    <source>
        <strain evidence="1">A1</strain>
    </source>
</reference>
<dbReference type="AlphaFoldDB" id="A0A975IIY4"/>